<dbReference type="OMA" id="TIYWHEV"/>
<evidence type="ECO:0000313" key="3">
    <source>
        <dbReference type="EMBL" id="EGT30697.1"/>
    </source>
</evidence>
<protein>
    <submittedName>
        <fullName evidence="3">Uncharacterized protein</fullName>
    </submittedName>
</protein>
<sequence>MSDDEIIASDTLTNTETEISDAENDTTDTETSSVKTNPYADDLIMFQNNPRPPGDYIKLIKKLFDEVAPNATQEQKDLLRKLTKSIVKANIHAVNECREKFGETLPLAKEELEKSEETFDLFRTQLVQTENQISFFGQLAKNLTEKNAERLKVCREVQQEYEAAGVAKNSVIQEMNKDKIDYDKKYNDAQRAHEAKVKALKEEIQKLKREKMAK</sequence>
<proteinExistence type="predicted"/>
<keyword evidence="1" id="KW-0175">Coiled coil</keyword>
<evidence type="ECO:0000313" key="4">
    <source>
        <dbReference type="Proteomes" id="UP000008068"/>
    </source>
</evidence>
<gene>
    <name evidence="3" type="ORF">CAEBREN_22054</name>
</gene>
<accession>G0M975</accession>
<dbReference type="eggNOG" id="ENOG502TKCZ">
    <property type="taxonomic scope" value="Eukaryota"/>
</dbReference>
<dbReference type="HOGENOM" id="CLU_1289961_0_0_1"/>
<reference evidence="4" key="1">
    <citation type="submission" date="2011-07" db="EMBL/GenBank/DDBJ databases">
        <authorList>
            <consortium name="Caenorhabditis brenneri Sequencing and Analysis Consortium"/>
            <person name="Wilson R.K."/>
        </authorList>
    </citation>
    <scope>NUCLEOTIDE SEQUENCE [LARGE SCALE GENOMIC DNA]</scope>
    <source>
        <strain evidence="4">PB2801</strain>
    </source>
</reference>
<dbReference type="OrthoDB" id="5877514at2759"/>
<dbReference type="InParanoid" id="G0M975"/>
<dbReference type="AlphaFoldDB" id="G0M975"/>
<evidence type="ECO:0000256" key="2">
    <source>
        <dbReference type="SAM" id="MobiDB-lite"/>
    </source>
</evidence>
<name>G0M975_CAEBE</name>
<dbReference type="Proteomes" id="UP000008068">
    <property type="component" value="Unassembled WGS sequence"/>
</dbReference>
<feature type="region of interest" description="Disordered" evidence="2">
    <location>
        <begin position="1"/>
        <end position="36"/>
    </location>
</feature>
<dbReference type="EMBL" id="GL379787">
    <property type="protein sequence ID" value="EGT30697.1"/>
    <property type="molecule type" value="Genomic_DNA"/>
</dbReference>
<feature type="coiled-coil region" evidence="1">
    <location>
        <begin position="172"/>
        <end position="210"/>
    </location>
</feature>
<keyword evidence="4" id="KW-1185">Reference proteome</keyword>
<evidence type="ECO:0000256" key="1">
    <source>
        <dbReference type="SAM" id="Coils"/>
    </source>
</evidence>
<organism evidence="4">
    <name type="scientific">Caenorhabditis brenneri</name>
    <name type="common">Nematode worm</name>
    <dbReference type="NCBI Taxonomy" id="135651"/>
    <lineage>
        <taxon>Eukaryota</taxon>
        <taxon>Metazoa</taxon>
        <taxon>Ecdysozoa</taxon>
        <taxon>Nematoda</taxon>
        <taxon>Chromadorea</taxon>
        <taxon>Rhabditida</taxon>
        <taxon>Rhabditina</taxon>
        <taxon>Rhabditomorpha</taxon>
        <taxon>Rhabditoidea</taxon>
        <taxon>Rhabditidae</taxon>
        <taxon>Peloderinae</taxon>
        <taxon>Caenorhabditis</taxon>
    </lineage>
</organism>
<feature type="compositionally biased region" description="Acidic residues" evidence="2">
    <location>
        <begin position="18"/>
        <end position="28"/>
    </location>
</feature>